<evidence type="ECO:0000313" key="2">
    <source>
        <dbReference type="Proteomes" id="UP001162992"/>
    </source>
</evidence>
<comment type="caution">
    <text evidence="1">The sequence shown here is derived from an EMBL/GenBank/DDBJ whole genome shotgun (WGS) entry which is preliminary data.</text>
</comment>
<keyword evidence="2" id="KW-1185">Reference proteome</keyword>
<proteinExistence type="predicted"/>
<accession>A0ACC2CMY3</accession>
<organism evidence="1 2">
    <name type="scientific">Diphasiastrum complanatum</name>
    <name type="common">Issler's clubmoss</name>
    <name type="synonym">Lycopodium complanatum</name>
    <dbReference type="NCBI Taxonomy" id="34168"/>
    <lineage>
        <taxon>Eukaryota</taxon>
        <taxon>Viridiplantae</taxon>
        <taxon>Streptophyta</taxon>
        <taxon>Embryophyta</taxon>
        <taxon>Tracheophyta</taxon>
        <taxon>Lycopodiopsida</taxon>
        <taxon>Lycopodiales</taxon>
        <taxon>Lycopodiaceae</taxon>
        <taxon>Lycopodioideae</taxon>
        <taxon>Diphasiastrum</taxon>
    </lineage>
</organism>
<dbReference type="Proteomes" id="UP001162992">
    <property type="component" value="Chromosome 9"/>
</dbReference>
<name>A0ACC2CMY3_DIPCM</name>
<evidence type="ECO:0000313" key="1">
    <source>
        <dbReference type="EMBL" id="KAJ7543388.1"/>
    </source>
</evidence>
<reference evidence="2" key="1">
    <citation type="journal article" date="2024" name="Proc. Natl. Acad. Sci. U.S.A.">
        <title>Extraordinary preservation of gene collinearity over three hundred million years revealed in homosporous lycophytes.</title>
        <authorList>
            <person name="Li C."/>
            <person name="Wickell D."/>
            <person name="Kuo L.Y."/>
            <person name="Chen X."/>
            <person name="Nie B."/>
            <person name="Liao X."/>
            <person name="Peng D."/>
            <person name="Ji J."/>
            <person name="Jenkins J."/>
            <person name="Williams M."/>
            <person name="Shu S."/>
            <person name="Plott C."/>
            <person name="Barry K."/>
            <person name="Rajasekar S."/>
            <person name="Grimwood J."/>
            <person name="Han X."/>
            <person name="Sun S."/>
            <person name="Hou Z."/>
            <person name="He W."/>
            <person name="Dai G."/>
            <person name="Sun C."/>
            <person name="Schmutz J."/>
            <person name="Leebens-Mack J.H."/>
            <person name="Li F.W."/>
            <person name="Wang L."/>
        </authorList>
    </citation>
    <scope>NUCLEOTIDE SEQUENCE [LARGE SCALE GENOMIC DNA]</scope>
    <source>
        <strain evidence="2">cv. PW_Plant_1</strain>
    </source>
</reference>
<protein>
    <submittedName>
        <fullName evidence="1">Uncharacterized protein</fullName>
    </submittedName>
</protein>
<gene>
    <name evidence="1" type="ORF">O6H91_09G035900</name>
</gene>
<sequence length="154" mass="17378">MSSAARMYHVVDCTDLTTDGEDSVVEVARNDAISNDAGHIQEWRISELIETLPLSSKLRRLFDMCGIPLVVQEIPKNYNGNLSFQLPPSQLFAMDGMQRSVDCHNWVRYATTINLSLQVWFVFQVVEGVLYVLMVAATVLQHLVKEIKPVLQVV</sequence>
<dbReference type="EMBL" id="CM055100">
    <property type="protein sequence ID" value="KAJ7543388.1"/>
    <property type="molecule type" value="Genomic_DNA"/>
</dbReference>